<name>A0A9P6ED33_9AGAR</name>
<accession>A0A9P6ED33</accession>
<reference evidence="1" key="1">
    <citation type="submission" date="2020-11" db="EMBL/GenBank/DDBJ databases">
        <authorList>
            <consortium name="DOE Joint Genome Institute"/>
            <person name="Ahrendt S."/>
            <person name="Riley R."/>
            <person name="Andreopoulos W."/>
            <person name="Labutti K."/>
            <person name="Pangilinan J."/>
            <person name="Ruiz-Duenas F.J."/>
            <person name="Barrasa J.M."/>
            <person name="Sanchez-Garcia M."/>
            <person name="Camarero S."/>
            <person name="Miyauchi S."/>
            <person name="Serrano A."/>
            <person name="Linde D."/>
            <person name="Babiker R."/>
            <person name="Drula E."/>
            <person name="Ayuso-Fernandez I."/>
            <person name="Pacheco R."/>
            <person name="Padilla G."/>
            <person name="Ferreira P."/>
            <person name="Barriuso J."/>
            <person name="Kellner H."/>
            <person name="Castanera R."/>
            <person name="Alfaro M."/>
            <person name="Ramirez L."/>
            <person name="Pisabarro A.G."/>
            <person name="Kuo A."/>
            <person name="Tritt A."/>
            <person name="Lipzen A."/>
            <person name="He G."/>
            <person name="Yan M."/>
            <person name="Ng V."/>
            <person name="Cullen D."/>
            <person name="Martin F."/>
            <person name="Rosso M.-N."/>
            <person name="Henrissat B."/>
            <person name="Hibbett D."/>
            <person name="Martinez A.T."/>
            <person name="Grigoriev I.V."/>
        </authorList>
    </citation>
    <scope>NUCLEOTIDE SEQUENCE</scope>
    <source>
        <strain evidence="1">CBS 506.95</strain>
    </source>
</reference>
<proteinExistence type="predicted"/>
<dbReference type="AlphaFoldDB" id="A0A9P6ED33"/>
<evidence type="ECO:0000313" key="1">
    <source>
        <dbReference type="EMBL" id="KAF9526829.1"/>
    </source>
</evidence>
<keyword evidence="2" id="KW-1185">Reference proteome</keyword>
<dbReference type="EMBL" id="MU157867">
    <property type="protein sequence ID" value="KAF9526829.1"/>
    <property type="molecule type" value="Genomic_DNA"/>
</dbReference>
<comment type="caution">
    <text evidence="1">The sequence shown here is derived from an EMBL/GenBank/DDBJ whole genome shotgun (WGS) entry which is preliminary data.</text>
</comment>
<gene>
    <name evidence="1" type="ORF">CPB83DRAFT_740615</name>
</gene>
<sequence length="139" mass="15844">MAGGNHWSDAEIEALVHCLYINRSEVSNGANFKTKTYQKCVDYIPTKVPNARQDVKSCRNKWTDVSFLNAKTVDKLMNVSGWVWTDEHGCGITDENNSSWEEYVKRHKGPSITRFRNKGFLPRVRMSEMMPSIGTGQNV</sequence>
<evidence type="ECO:0000313" key="2">
    <source>
        <dbReference type="Proteomes" id="UP000807306"/>
    </source>
</evidence>
<dbReference type="OrthoDB" id="3186724at2759"/>
<feature type="non-terminal residue" evidence="1">
    <location>
        <position position="139"/>
    </location>
</feature>
<organism evidence="1 2">
    <name type="scientific">Crepidotus variabilis</name>
    <dbReference type="NCBI Taxonomy" id="179855"/>
    <lineage>
        <taxon>Eukaryota</taxon>
        <taxon>Fungi</taxon>
        <taxon>Dikarya</taxon>
        <taxon>Basidiomycota</taxon>
        <taxon>Agaricomycotina</taxon>
        <taxon>Agaricomycetes</taxon>
        <taxon>Agaricomycetidae</taxon>
        <taxon>Agaricales</taxon>
        <taxon>Agaricineae</taxon>
        <taxon>Crepidotaceae</taxon>
        <taxon>Crepidotus</taxon>
    </lineage>
</organism>
<protein>
    <recommendedName>
        <fullName evidence="3">Myb-like domain-containing protein</fullName>
    </recommendedName>
</protein>
<dbReference type="Proteomes" id="UP000807306">
    <property type="component" value="Unassembled WGS sequence"/>
</dbReference>
<evidence type="ECO:0008006" key="3">
    <source>
        <dbReference type="Google" id="ProtNLM"/>
    </source>
</evidence>